<evidence type="ECO:0000313" key="4">
    <source>
        <dbReference type="Proteomes" id="UP000218160"/>
    </source>
</evidence>
<feature type="domain" description="AB hydrolase-1" evidence="2">
    <location>
        <begin position="13"/>
        <end position="241"/>
    </location>
</feature>
<dbReference type="KEGG" id="elux:BTN50_0456"/>
<protein>
    <submittedName>
        <fullName evidence="3">Esterase ybfF</fullName>
    </submittedName>
</protein>
<dbReference type="GO" id="GO:0016787">
    <property type="term" value="F:hydrolase activity"/>
    <property type="evidence" value="ECO:0007669"/>
    <property type="project" value="UniProtKB-KW"/>
</dbReference>
<name>A0A291B7M2_9GAMM</name>
<dbReference type="Gene3D" id="3.40.50.1820">
    <property type="entry name" value="alpha/beta hydrolase"/>
    <property type="match status" value="1"/>
</dbReference>
<evidence type="ECO:0000259" key="2">
    <source>
        <dbReference type="Pfam" id="PF00561"/>
    </source>
</evidence>
<dbReference type="EMBL" id="CP020660">
    <property type="protein sequence ID" value="ATF08986.1"/>
    <property type="molecule type" value="Genomic_DNA"/>
</dbReference>
<sequence>MFLNFTVQGAGQPLLLIHGLFGSLSNLNILARALAKYYQVYRIDLPNHGQSPHSNTVNYVAQAIAVKDFIDQQGLKYISIVGHSMGGKVAMALAITYKDLVDKLVVMDIAPVKYNIRHHDTILAGLSATKKSRIRSRKEAEITLFQYIHDPNIRQFLLKSLAKQYDGSFNWRFNVDVFEAHYDDIIDWPLGSIFTNNTLFLKGANSDYISAEYYKSIKSQFPQAKVHVVANTSHWLHTEKPDIVARIITRFLINLKH</sequence>
<dbReference type="SUPFAM" id="SSF53474">
    <property type="entry name" value="alpha/beta-Hydrolases"/>
    <property type="match status" value="1"/>
</dbReference>
<dbReference type="InterPro" id="IPR029058">
    <property type="entry name" value="AB_hydrolase_fold"/>
</dbReference>
<proteinExistence type="predicted"/>
<evidence type="ECO:0000313" key="3">
    <source>
        <dbReference type="EMBL" id="ATF08986.1"/>
    </source>
</evidence>
<dbReference type="Pfam" id="PF00561">
    <property type="entry name" value="Abhydrolase_1"/>
    <property type="match status" value="1"/>
</dbReference>
<accession>A0A291B7M2</accession>
<dbReference type="OrthoDB" id="9808398at2"/>
<keyword evidence="4" id="KW-1185">Reference proteome</keyword>
<dbReference type="RefSeq" id="WP_096618833.1">
    <property type="nucleotide sequence ID" value="NZ_CP020660.1"/>
</dbReference>
<gene>
    <name evidence="3" type="ORF">BTN50_0456</name>
</gene>
<reference evidence="4" key="1">
    <citation type="submission" date="2017-04" db="EMBL/GenBank/DDBJ databases">
        <title>Genome evolution of the luminous symbionts of deep sea anglerfish.</title>
        <authorList>
            <person name="Hendry T.A."/>
        </authorList>
    </citation>
    <scope>NUCLEOTIDE SEQUENCE [LARGE SCALE GENOMIC DNA]</scope>
</reference>
<dbReference type="PANTHER" id="PTHR46118">
    <property type="entry name" value="PROTEIN ABHD11"/>
    <property type="match status" value="1"/>
</dbReference>
<dbReference type="AlphaFoldDB" id="A0A291B7M2"/>
<dbReference type="Proteomes" id="UP000218160">
    <property type="component" value="Chromosome 1"/>
</dbReference>
<evidence type="ECO:0000256" key="1">
    <source>
        <dbReference type="ARBA" id="ARBA00022801"/>
    </source>
</evidence>
<dbReference type="PANTHER" id="PTHR46118:SF4">
    <property type="entry name" value="PROTEIN ABHD11"/>
    <property type="match status" value="1"/>
</dbReference>
<keyword evidence="1" id="KW-0378">Hydrolase</keyword>
<dbReference type="InterPro" id="IPR000073">
    <property type="entry name" value="AB_hydrolase_1"/>
</dbReference>
<organism evidence="3 4">
    <name type="scientific">Candidatus Enterovibrio altilux</name>
    <dbReference type="NCBI Taxonomy" id="1927128"/>
    <lineage>
        <taxon>Bacteria</taxon>
        <taxon>Pseudomonadati</taxon>
        <taxon>Pseudomonadota</taxon>
        <taxon>Gammaproteobacteria</taxon>
        <taxon>Vibrionales</taxon>
        <taxon>Vibrionaceae</taxon>
        <taxon>Enterovibrio</taxon>
    </lineage>
</organism>
<dbReference type="PRINTS" id="PR00111">
    <property type="entry name" value="ABHYDROLASE"/>
</dbReference>